<accession>A0A7S2SNL7</accession>
<sequence>MEGQGRMRLDKSVRDRLNGIKLSDDIIDVTFGHGSLGLQILDVPERGVLVWHLDGQALDSKELKIGAQVVKVGKVDCSGLDMKSVFEVVTREARPVVIKFRLPVADADDVPIPRVVTPPPADVPGTTQVRLEQVDKTLTQRLRNLQASDEADQAVVDKPGGKPHEDVNVVFHKGPLGLQISDVGKRVLVTSFENNPDGSVGQAQKSGLIHFGYQIIRIGKESCEGLTMHQIGMMVSKHKRPVVIGFRKLYERESSKGSKIVSGPRPKRCLCIGRSFTRASLETDPFFFHFQMLCKAAQIKILLNFEDSKAKLQDDKQYNFEISYLPYDQLYEDVVNEGIAFFAWPTWIRGKYIEAYLDEEKRIRNGSTMSPRSPVFRRQPSNEDLESSEGDRCAFCTSQLALREKAKGMDDDMYIHFALLFEGIKARAEEDKKDSQKSYVEYLETLDVDQLYNKCQEEGVSLHTWDDWIKKQCVWGYEEQLYKVALSGDTELDLRDMIKENRNI</sequence>
<dbReference type="EMBL" id="HBHK01025119">
    <property type="protein sequence ID" value="CAD9704578.1"/>
    <property type="molecule type" value="Transcribed_RNA"/>
</dbReference>
<dbReference type="AlphaFoldDB" id="A0A7S2SNL7"/>
<reference evidence="1" key="1">
    <citation type="submission" date="2021-01" db="EMBL/GenBank/DDBJ databases">
        <authorList>
            <person name="Corre E."/>
            <person name="Pelletier E."/>
            <person name="Niang G."/>
            <person name="Scheremetjew M."/>
            <person name="Finn R."/>
            <person name="Kale V."/>
            <person name="Holt S."/>
            <person name="Cochrane G."/>
            <person name="Meng A."/>
            <person name="Brown T."/>
            <person name="Cohen L."/>
        </authorList>
    </citation>
    <scope>NUCLEOTIDE SEQUENCE</scope>
    <source>
        <strain evidence="1">NY070348D</strain>
    </source>
</reference>
<name>A0A7S2SNL7_9STRA</name>
<gene>
    <name evidence="1" type="ORF">QSP1433_LOCUS15824</name>
</gene>
<protein>
    <recommendedName>
        <fullName evidence="2">PDZ domain-containing protein</fullName>
    </recommendedName>
</protein>
<evidence type="ECO:0000313" key="1">
    <source>
        <dbReference type="EMBL" id="CAD9704578.1"/>
    </source>
</evidence>
<proteinExistence type="predicted"/>
<organism evidence="1">
    <name type="scientific">Mucochytrium quahogii</name>
    <dbReference type="NCBI Taxonomy" id="96639"/>
    <lineage>
        <taxon>Eukaryota</taxon>
        <taxon>Sar</taxon>
        <taxon>Stramenopiles</taxon>
        <taxon>Bigyra</taxon>
        <taxon>Labyrinthulomycetes</taxon>
        <taxon>Thraustochytrida</taxon>
        <taxon>Thraustochytriidae</taxon>
        <taxon>Mucochytrium</taxon>
    </lineage>
</organism>
<evidence type="ECO:0008006" key="2">
    <source>
        <dbReference type="Google" id="ProtNLM"/>
    </source>
</evidence>